<evidence type="ECO:0000256" key="5">
    <source>
        <dbReference type="ARBA" id="ARBA00017322"/>
    </source>
</evidence>
<feature type="signal peptide" evidence="21">
    <location>
        <begin position="1"/>
        <end position="21"/>
    </location>
</feature>
<dbReference type="PROSITE" id="PS50109">
    <property type="entry name" value="HIS_KIN"/>
    <property type="match status" value="1"/>
</dbReference>
<dbReference type="Pfam" id="PF13424">
    <property type="entry name" value="TPR_12"/>
    <property type="match status" value="1"/>
</dbReference>
<dbReference type="GO" id="GO:0005737">
    <property type="term" value="C:cytoplasm"/>
    <property type="evidence" value="ECO:0007669"/>
    <property type="project" value="UniProtKB-SubCell"/>
</dbReference>
<protein>
    <recommendedName>
        <fullName evidence="5">Oxygen sensor histidine kinase NreB</fullName>
        <ecNumber evidence="4">2.7.13.3</ecNumber>
    </recommendedName>
    <alternativeName>
        <fullName evidence="18">Nitrogen regulation protein B</fullName>
    </alternativeName>
</protein>
<proteinExistence type="predicted"/>
<dbReference type="SUPFAM" id="SSF48452">
    <property type="entry name" value="TPR-like"/>
    <property type="match status" value="2"/>
</dbReference>
<feature type="domain" description="Histidine kinase" evidence="22">
    <location>
        <begin position="514"/>
        <end position="603"/>
    </location>
</feature>
<dbReference type="GO" id="GO:0046983">
    <property type="term" value="F:protein dimerization activity"/>
    <property type="evidence" value="ECO:0007669"/>
    <property type="project" value="InterPro"/>
</dbReference>
<dbReference type="RefSeq" id="WP_144888182.1">
    <property type="nucleotide sequence ID" value="NZ_VLLE01000006.1"/>
</dbReference>
<keyword evidence="12 23" id="KW-0418">Kinase</keyword>
<dbReference type="SMART" id="SM00387">
    <property type="entry name" value="HATPase_c"/>
    <property type="match status" value="1"/>
</dbReference>
<comment type="caution">
    <text evidence="23">The sequence shown here is derived from an EMBL/GenBank/DDBJ whole genome shotgun (WGS) entry which is preliminary data.</text>
</comment>
<feature type="repeat" description="TPR" evidence="19">
    <location>
        <begin position="162"/>
        <end position="195"/>
    </location>
</feature>
<evidence type="ECO:0000256" key="19">
    <source>
        <dbReference type="PROSITE-ProRule" id="PRU00339"/>
    </source>
</evidence>
<keyword evidence="20" id="KW-0812">Transmembrane</keyword>
<evidence type="ECO:0000256" key="21">
    <source>
        <dbReference type="SAM" id="SignalP"/>
    </source>
</evidence>
<evidence type="ECO:0000256" key="6">
    <source>
        <dbReference type="ARBA" id="ARBA00022485"/>
    </source>
</evidence>
<dbReference type="SUPFAM" id="SSF55874">
    <property type="entry name" value="ATPase domain of HSP90 chaperone/DNA topoisomerase II/histidine kinase"/>
    <property type="match status" value="1"/>
</dbReference>
<dbReference type="PANTHER" id="PTHR24421:SF10">
    <property type="entry name" value="NITRATE_NITRITE SENSOR PROTEIN NARQ"/>
    <property type="match status" value="1"/>
</dbReference>
<dbReference type="PANTHER" id="PTHR24421">
    <property type="entry name" value="NITRATE/NITRITE SENSOR PROTEIN NARX-RELATED"/>
    <property type="match status" value="1"/>
</dbReference>
<dbReference type="InterPro" id="IPR004358">
    <property type="entry name" value="Sig_transdc_His_kin-like_C"/>
</dbReference>
<keyword evidence="9" id="KW-0808">Transferase</keyword>
<dbReference type="InterPro" id="IPR019734">
    <property type="entry name" value="TPR_rpt"/>
</dbReference>
<dbReference type="EMBL" id="VLLE01000006">
    <property type="protein sequence ID" value="TWI79417.1"/>
    <property type="molecule type" value="Genomic_DNA"/>
</dbReference>
<dbReference type="InterPro" id="IPR050482">
    <property type="entry name" value="Sensor_HK_TwoCompSys"/>
</dbReference>
<comment type="subcellular location">
    <subcellularLocation>
        <location evidence="3">Cytoplasm</location>
    </subcellularLocation>
</comment>
<dbReference type="InterPro" id="IPR005467">
    <property type="entry name" value="His_kinase_dom"/>
</dbReference>
<keyword evidence="21" id="KW-0732">Signal</keyword>
<keyword evidence="6" id="KW-0004">4Fe-4S</keyword>
<evidence type="ECO:0000256" key="13">
    <source>
        <dbReference type="ARBA" id="ARBA00022840"/>
    </source>
</evidence>
<sequence>MLSPKTAIFFFLFFAAAVVQAQDTTVDSLRAGIQRSKTDEARLKSYVLLAGKLSLISFNETIKVADQGLQLASKLNDSIAYAELTRYQGTAHYFKGEYEKAANYLFTSAGIYERRNLQKQLATVINDIAKLYRKTRDLKRALSFYDQAYRLFTSLKDSSGMQMILNESGVVYEYQGNYEKAIAHYRSALKMATLLKDEAGRSWSLNFLAGVYVLQSKFTLAEDFNLQALGIRQKLRDSFAIALSYSDLGVMYGTWGKYERAVYYLEESNKVAEKMQYKELLSNNYAELSRIANVTGDYKKALDYYTWHTQLKDSLFSAQKTRQIEELSTLYETNKKEQQIEVQQLTIKKRNQQIFLILLFVSLAAVVAFLFYNRYKWKQQVKLQEEVLKQQELATSLVLEAEEKERSRIAKDLHDGVGQMMSAARMNLSSFYNDIKLPDPDQNKSLANIIQLIDESCKEVRAVSHSMMPAALLSKGLPQTLEEIASRISTNDFTFHFYSEGFTERLDSNTETILFRVIQECINNTIKHAQASTLDISLIKDKDGISVTIEDNGKGFAYDPAKTTEGIGLNNIHSRIQFLKGSIDIDSAPGRGTLIAIHLPNHTNA</sequence>
<dbReference type="GO" id="GO:0000155">
    <property type="term" value="F:phosphorelay sensor kinase activity"/>
    <property type="evidence" value="ECO:0007669"/>
    <property type="project" value="InterPro"/>
</dbReference>
<feature type="transmembrane region" description="Helical" evidence="20">
    <location>
        <begin position="354"/>
        <end position="372"/>
    </location>
</feature>
<dbReference type="InterPro" id="IPR036890">
    <property type="entry name" value="HATPase_C_sf"/>
</dbReference>
<evidence type="ECO:0000313" key="23">
    <source>
        <dbReference type="EMBL" id="TWI79417.1"/>
    </source>
</evidence>
<evidence type="ECO:0000256" key="20">
    <source>
        <dbReference type="SAM" id="Phobius"/>
    </source>
</evidence>
<dbReference type="Pfam" id="PF02518">
    <property type="entry name" value="HATPase_c"/>
    <property type="match status" value="1"/>
</dbReference>
<dbReference type="InterPro" id="IPR011712">
    <property type="entry name" value="Sig_transdc_His_kin_sub3_dim/P"/>
</dbReference>
<dbReference type="AlphaFoldDB" id="A0A562SDR3"/>
<evidence type="ECO:0000256" key="15">
    <source>
        <dbReference type="ARBA" id="ARBA00023012"/>
    </source>
</evidence>
<dbReference type="GO" id="GO:0016020">
    <property type="term" value="C:membrane"/>
    <property type="evidence" value="ECO:0007669"/>
    <property type="project" value="InterPro"/>
</dbReference>
<comment type="catalytic activity">
    <reaction evidence="1">
        <text>ATP + protein L-histidine = ADP + protein N-phospho-L-histidine.</text>
        <dbReference type="EC" id="2.7.13.3"/>
    </reaction>
</comment>
<evidence type="ECO:0000256" key="12">
    <source>
        <dbReference type="ARBA" id="ARBA00022777"/>
    </source>
</evidence>
<evidence type="ECO:0000256" key="4">
    <source>
        <dbReference type="ARBA" id="ARBA00012438"/>
    </source>
</evidence>
<keyword evidence="8" id="KW-0597">Phosphoprotein</keyword>
<dbReference type="InterPro" id="IPR011990">
    <property type="entry name" value="TPR-like_helical_dom_sf"/>
</dbReference>
<keyword evidence="20" id="KW-1133">Transmembrane helix</keyword>
<dbReference type="InterPro" id="IPR003594">
    <property type="entry name" value="HATPase_dom"/>
</dbReference>
<comment type="function">
    <text evidence="17">Member of the two-component regulatory system NreB/NreC involved in the control of dissimilatory nitrate/nitrite reduction in response to oxygen. NreB functions as a direct oxygen sensor histidine kinase which is autophosphorylated, in the absence of oxygen, probably at the conserved histidine residue, and transfers its phosphate group probably to a conserved aspartate residue of NreC. NreB/NreC activates the expression of the nitrate (narGHJI) and nitrite (nir) reductase operons, as well as the putative nitrate transporter gene narT.</text>
</comment>
<dbReference type="Pfam" id="PF07730">
    <property type="entry name" value="HisKA_3"/>
    <property type="match status" value="1"/>
</dbReference>
<dbReference type="PROSITE" id="PS50005">
    <property type="entry name" value="TPR"/>
    <property type="match status" value="1"/>
</dbReference>
<evidence type="ECO:0000256" key="17">
    <source>
        <dbReference type="ARBA" id="ARBA00024827"/>
    </source>
</evidence>
<evidence type="ECO:0000256" key="3">
    <source>
        <dbReference type="ARBA" id="ARBA00004496"/>
    </source>
</evidence>
<feature type="chain" id="PRO_5021751895" description="Oxygen sensor histidine kinase NreB" evidence="21">
    <location>
        <begin position="22"/>
        <end position="605"/>
    </location>
</feature>
<keyword evidence="11" id="KW-0547">Nucleotide-binding</keyword>
<evidence type="ECO:0000256" key="9">
    <source>
        <dbReference type="ARBA" id="ARBA00022679"/>
    </source>
</evidence>
<dbReference type="GO" id="GO:0005524">
    <property type="term" value="F:ATP binding"/>
    <property type="evidence" value="ECO:0007669"/>
    <property type="project" value="UniProtKB-KW"/>
</dbReference>
<dbReference type="Proteomes" id="UP000316167">
    <property type="component" value="Unassembled WGS sequence"/>
</dbReference>
<keyword evidence="15" id="KW-0902">Two-component regulatory system</keyword>
<evidence type="ECO:0000256" key="16">
    <source>
        <dbReference type="ARBA" id="ARBA00023014"/>
    </source>
</evidence>
<dbReference type="GO" id="GO:0051539">
    <property type="term" value="F:4 iron, 4 sulfur cluster binding"/>
    <property type="evidence" value="ECO:0007669"/>
    <property type="project" value="UniProtKB-KW"/>
</dbReference>
<dbReference type="Gene3D" id="3.30.565.10">
    <property type="entry name" value="Histidine kinase-like ATPase, C-terminal domain"/>
    <property type="match status" value="1"/>
</dbReference>
<accession>A0A562SDR3</accession>
<dbReference type="Gene3D" id="1.25.40.10">
    <property type="entry name" value="Tetratricopeptide repeat domain"/>
    <property type="match status" value="1"/>
</dbReference>
<evidence type="ECO:0000256" key="18">
    <source>
        <dbReference type="ARBA" id="ARBA00030800"/>
    </source>
</evidence>
<gene>
    <name evidence="23" type="ORF">IQ13_3821</name>
</gene>
<evidence type="ECO:0000256" key="11">
    <source>
        <dbReference type="ARBA" id="ARBA00022741"/>
    </source>
</evidence>
<keyword evidence="20" id="KW-0472">Membrane</keyword>
<dbReference type="SMART" id="SM00028">
    <property type="entry name" value="TPR"/>
    <property type="match status" value="6"/>
</dbReference>
<evidence type="ECO:0000313" key="24">
    <source>
        <dbReference type="Proteomes" id="UP000316167"/>
    </source>
</evidence>
<keyword evidence="24" id="KW-1185">Reference proteome</keyword>
<keyword evidence="13" id="KW-0067">ATP-binding</keyword>
<evidence type="ECO:0000256" key="10">
    <source>
        <dbReference type="ARBA" id="ARBA00022723"/>
    </source>
</evidence>
<reference evidence="23 24" key="1">
    <citation type="journal article" date="2015" name="Stand. Genomic Sci.">
        <title>Genomic Encyclopedia of Bacterial and Archaeal Type Strains, Phase III: the genomes of soil and plant-associated and newly described type strains.</title>
        <authorList>
            <person name="Whitman W.B."/>
            <person name="Woyke T."/>
            <person name="Klenk H.P."/>
            <person name="Zhou Y."/>
            <person name="Lilburn T.G."/>
            <person name="Beck B.J."/>
            <person name="De Vos P."/>
            <person name="Vandamme P."/>
            <person name="Eisen J.A."/>
            <person name="Garrity G."/>
            <person name="Hugenholtz P."/>
            <person name="Kyrpides N.C."/>
        </authorList>
    </citation>
    <scope>NUCLEOTIDE SEQUENCE [LARGE SCALE GENOMIC DNA]</scope>
    <source>
        <strain evidence="23 24">CGMCC 1.7271</strain>
    </source>
</reference>
<evidence type="ECO:0000256" key="2">
    <source>
        <dbReference type="ARBA" id="ARBA00001966"/>
    </source>
</evidence>
<evidence type="ECO:0000256" key="8">
    <source>
        <dbReference type="ARBA" id="ARBA00022553"/>
    </source>
</evidence>
<comment type="cofactor">
    <cofactor evidence="2">
        <name>[4Fe-4S] cluster</name>
        <dbReference type="ChEBI" id="CHEBI:49883"/>
    </cofactor>
</comment>
<keyword evidence="10" id="KW-0479">Metal-binding</keyword>
<keyword evidence="7" id="KW-0963">Cytoplasm</keyword>
<keyword evidence="14" id="KW-0408">Iron</keyword>
<evidence type="ECO:0000256" key="14">
    <source>
        <dbReference type="ARBA" id="ARBA00023004"/>
    </source>
</evidence>
<dbReference type="EC" id="2.7.13.3" evidence="4"/>
<keyword evidence="19" id="KW-0802">TPR repeat</keyword>
<dbReference type="Gene3D" id="1.20.5.1930">
    <property type="match status" value="1"/>
</dbReference>
<evidence type="ECO:0000259" key="22">
    <source>
        <dbReference type="PROSITE" id="PS50109"/>
    </source>
</evidence>
<organism evidence="23 24">
    <name type="scientific">Lacibacter cauensis</name>
    <dbReference type="NCBI Taxonomy" id="510947"/>
    <lineage>
        <taxon>Bacteria</taxon>
        <taxon>Pseudomonadati</taxon>
        <taxon>Bacteroidota</taxon>
        <taxon>Chitinophagia</taxon>
        <taxon>Chitinophagales</taxon>
        <taxon>Chitinophagaceae</taxon>
        <taxon>Lacibacter</taxon>
    </lineage>
</organism>
<dbReference type="PRINTS" id="PR00344">
    <property type="entry name" value="BCTRLSENSOR"/>
</dbReference>
<evidence type="ECO:0000256" key="1">
    <source>
        <dbReference type="ARBA" id="ARBA00000085"/>
    </source>
</evidence>
<keyword evidence="16" id="KW-0411">Iron-sulfur</keyword>
<dbReference type="OrthoDB" id="617348at2"/>
<name>A0A562SDR3_9BACT</name>
<evidence type="ECO:0000256" key="7">
    <source>
        <dbReference type="ARBA" id="ARBA00022490"/>
    </source>
</evidence>
<dbReference type="GO" id="GO:0046872">
    <property type="term" value="F:metal ion binding"/>
    <property type="evidence" value="ECO:0007669"/>
    <property type="project" value="UniProtKB-KW"/>
</dbReference>
<dbReference type="CDD" id="cd16917">
    <property type="entry name" value="HATPase_UhpB-NarQ-NarX-like"/>
    <property type="match status" value="1"/>
</dbReference>